<accession>A0ABP9CRJ6</accession>
<evidence type="ECO:0000313" key="2">
    <source>
        <dbReference type="EMBL" id="GAA4815462.1"/>
    </source>
</evidence>
<dbReference type="Gene3D" id="3.40.50.2000">
    <property type="entry name" value="Glycogen Phosphorylase B"/>
    <property type="match status" value="2"/>
</dbReference>
<dbReference type="EMBL" id="BAABJW010000004">
    <property type="protein sequence ID" value="GAA4815462.1"/>
    <property type="molecule type" value="Genomic_DNA"/>
</dbReference>
<name>A0ABP9CRJ6_9FLAO</name>
<organism evidence="2 3">
    <name type="scientific">Litoribaculum gwangyangense</name>
    <dbReference type="NCBI Taxonomy" id="1130722"/>
    <lineage>
        <taxon>Bacteria</taxon>
        <taxon>Pseudomonadati</taxon>
        <taxon>Bacteroidota</taxon>
        <taxon>Flavobacteriia</taxon>
        <taxon>Flavobacteriales</taxon>
        <taxon>Flavobacteriaceae</taxon>
        <taxon>Litoribaculum</taxon>
    </lineage>
</organism>
<comment type="caution">
    <text evidence="2">The sequence shown here is derived from an EMBL/GenBank/DDBJ whole genome shotgun (WGS) entry which is preliminary data.</text>
</comment>
<sequence>MRHIVYIGNKANDRKKTNVSSIDILSSLLKESGFVVFSASHKKDMLLRLIHMLYTCLKYRKEADYVLIDTYSTLNFYYAYFVSQFCRVLKLKYIPILHGGNLPNRLKNSPKLSKAIFNHAFKNIAPSEYIKSQFINFGFHNIKIIPNAIDLKNYPFKERTFEKVKLLWVRSFSKIYNPLLAVKILKTLKERGISAELCMVGPDSDGCLNDVKEYAKSLGLKVTFTGKLNKEDWISLSKNYNIFINTTNFDNTPVSVIEAMALGLPVISTNVGGIPFLIENQKTGILVAPNSVESFITEINKIMTSPEKANHLAMVARKKVEDFDWSHIKTQWIKVLH</sequence>
<dbReference type="InterPro" id="IPR001296">
    <property type="entry name" value="Glyco_trans_1"/>
</dbReference>
<reference evidence="3" key="1">
    <citation type="journal article" date="2019" name="Int. J. Syst. Evol. Microbiol.">
        <title>The Global Catalogue of Microorganisms (GCM) 10K type strain sequencing project: providing services to taxonomists for standard genome sequencing and annotation.</title>
        <authorList>
            <consortium name="The Broad Institute Genomics Platform"/>
            <consortium name="The Broad Institute Genome Sequencing Center for Infectious Disease"/>
            <person name="Wu L."/>
            <person name="Ma J."/>
        </authorList>
    </citation>
    <scope>NUCLEOTIDE SEQUENCE [LARGE SCALE GENOMIC DNA]</scope>
    <source>
        <strain evidence="3">JCM 18325</strain>
    </source>
</reference>
<feature type="domain" description="Glycosyl transferase family 1" evidence="1">
    <location>
        <begin position="162"/>
        <end position="318"/>
    </location>
</feature>
<keyword evidence="3" id="KW-1185">Reference proteome</keyword>
<dbReference type="Pfam" id="PF00534">
    <property type="entry name" value="Glycos_transf_1"/>
    <property type="match status" value="1"/>
</dbReference>
<gene>
    <name evidence="2" type="ORF">GCM10023330_24460</name>
</gene>
<protein>
    <recommendedName>
        <fullName evidence="1">Glycosyl transferase family 1 domain-containing protein</fullName>
    </recommendedName>
</protein>
<dbReference type="CDD" id="cd03801">
    <property type="entry name" value="GT4_PimA-like"/>
    <property type="match status" value="1"/>
</dbReference>
<evidence type="ECO:0000313" key="3">
    <source>
        <dbReference type="Proteomes" id="UP001501433"/>
    </source>
</evidence>
<proteinExistence type="predicted"/>
<dbReference type="PANTHER" id="PTHR12526">
    <property type="entry name" value="GLYCOSYLTRANSFERASE"/>
    <property type="match status" value="1"/>
</dbReference>
<dbReference type="SUPFAM" id="SSF53756">
    <property type="entry name" value="UDP-Glycosyltransferase/glycogen phosphorylase"/>
    <property type="match status" value="1"/>
</dbReference>
<dbReference type="Proteomes" id="UP001501433">
    <property type="component" value="Unassembled WGS sequence"/>
</dbReference>
<evidence type="ECO:0000259" key="1">
    <source>
        <dbReference type="Pfam" id="PF00534"/>
    </source>
</evidence>
<dbReference type="RefSeq" id="WP_345277277.1">
    <property type="nucleotide sequence ID" value="NZ_BAABJW010000004.1"/>
</dbReference>
<dbReference type="PANTHER" id="PTHR12526:SF630">
    <property type="entry name" value="GLYCOSYLTRANSFERASE"/>
    <property type="match status" value="1"/>
</dbReference>